<dbReference type="EC" id="1.-.-.-" evidence="7"/>
<dbReference type="KEGG" id="mcha:111005056"/>
<evidence type="ECO:0000256" key="7">
    <source>
        <dbReference type="RuleBase" id="RU361177"/>
    </source>
</evidence>
<evidence type="ECO:0000313" key="9">
    <source>
        <dbReference type="RefSeq" id="XP_022132104.1"/>
    </source>
</evidence>
<evidence type="ECO:0000256" key="4">
    <source>
        <dbReference type="ARBA" id="ARBA00022827"/>
    </source>
</evidence>
<dbReference type="AlphaFoldDB" id="A0A6J1BS46"/>
<evidence type="ECO:0000256" key="1">
    <source>
        <dbReference type="ARBA" id="ARBA00001974"/>
    </source>
</evidence>
<name>A0A6J1BS46_MOMCH</name>
<protein>
    <recommendedName>
        <fullName evidence="7">Flavin-containing monooxygenase</fullName>
        <ecNumber evidence="7">1.-.-.-</ecNumber>
    </recommendedName>
</protein>
<dbReference type="InterPro" id="IPR020946">
    <property type="entry name" value="Flavin_mOase-like"/>
</dbReference>
<evidence type="ECO:0000313" key="8">
    <source>
        <dbReference type="Proteomes" id="UP000504603"/>
    </source>
</evidence>
<keyword evidence="8" id="KW-1185">Reference proteome</keyword>
<evidence type="ECO:0000256" key="5">
    <source>
        <dbReference type="ARBA" id="ARBA00022857"/>
    </source>
</evidence>
<dbReference type="PANTHER" id="PTHR23023">
    <property type="entry name" value="DIMETHYLANILINE MONOOXYGENASE"/>
    <property type="match status" value="1"/>
</dbReference>
<dbReference type="Proteomes" id="UP000504603">
    <property type="component" value="Unplaced"/>
</dbReference>
<dbReference type="GO" id="GO:0050660">
    <property type="term" value="F:flavin adenine dinucleotide binding"/>
    <property type="evidence" value="ECO:0007669"/>
    <property type="project" value="InterPro"/>
</dbReference>
<evidence type="ECO:0000256" key="3">
    <source>
        <dbReference type="ARBA" id="ARBA00022630"/>
    </source>
</evidence>
<comment type="cofactor">
    <cofactor evidence="1 7">
        <name>FAD</name>
        <dbReference type="ChEBI" id="CHEBI:57692"/>
    </cofactor>
</comment>
<proteinExistence type="inferred from homology"/>
<dbReference type="Gene3D" id="3.50.50.60">
    <property type="entry name" value="FAD/NAD(P)-binding domain"/>
    <property type="match status" value="3"/>
</dbReference>
<keyword evidence="5" id="KW-0521">NADP</keyword>
<keyword evidence="7 9" id="KW-0503">Monooxygenase</keyword>
<comment type="similarity">
    <text evidence="2 7">Belongs to the FMO family.</text>
</comment>
<dbReference type="PIRSF" id="PIRSF000332">
    <property type="entry name" value="FMO"/>
    <property type="match status" value="1"/>
</dbReference>
<sequence length="506" mass="57794">MAENNRRSVSKIGIIGAGISGIAAAKHLSGHHPVVFEATDSIGGVWRHCSFRTTRLQTPRRDFQFSDYPWPPESESNDFPTYLEVLDYLHGYATNFDVLKFVKFNSKVVQLRYIGGRETDREHDVDSTPAGEYGSLLNGHPAWEVAVEDTQLNTIQWYEFELVVICVGRYGDIPNMPKFPPNKGPEVFKGKVLHSIDYAKLDHDAARALLHHNRVAVVGYRKSAIDVAVECAEANQGPEGKPCTMVIRSLHWTVPCYRIWGLPFFLFYSTRFSQFLQESPNQGLFKALFCSLISPTRKAISKFIESYLTWKLPLEKYGLKPEHPFEEDYASCQMAILPENFFEEAEKGKIQFKRASKWWFWSGGLEFEDNTKLEADVVILNTGFLGKQKLQSLLPHPFRSLLVDSSDIIHLYKGVIHPLVPNMAFVGYMESVSNLRTAELRCKWVARLADDRFKLPSIDGMLEQTAREVQVMKRTTRFYKRQCISTFSINHTDEISQEMGDTLANK</sequence>
<dbReference type="GO" id="GO:0050661">
    <property type="term" value="F:NADP binding"/>
    <property type="evidence" value="ECO:0007669"/>
    <property type="project" value="InterPro"/>
</dbReference>
<dbReference type="GeneID" id="111005056"/>
<dbReference type="SUPFAM" id="SSF51905">
    <property type="entry name" value="FAD/NAD(P)-binding domain"/>
    <property type="match status" value="2"/>
</dbReference>
<reference evidence="9" key="1">
    <citation type="submission" date="2025-08" db="UniProtKB">
        <authorList>
            <consortium name="RefSeq"/>
        </authorList>
    </citation>
    <scope>IDENTIFICATION</scope>
    <source>
        <strain evidence="9">OHB3-1</strain>
    </source>
</reference>
<organism evidence="8 9">
    <name type="scientific">Momordica charantia</name>
    <name type="common">Bitter gourd</name>
    <name type="synonym">Balsam pear</name>
    <dbReference type="NCBI Taxonomy" id="3673"/>
    <lineage>
        <taxon>Eukaryota</taxon>
        <taxon>Viridiplantae</taxon>
        <taxon>Streptophyta</taxon>
        <taxon>Embryophyta</taxon>
        <taxon>Tracheophyta</taxon>
        <taxon>Spermatophyta</taxon>
        <taxon>Magnoliopsida</taxon>
        <taxon>eudicotyledons</taxon>
        <taxon>Gunneridae</taxon>
        <taxon>Pentapetalae</taxon>
        <taxon>rosids</taxon>
        <taxon>fabids</taxon>
        <taxon>Cucurbitales</taxon>
        <taxon>Cucurbitaceae</taxon>
        <taxon>Momordiceae</taxon>
        <taxon>Momordica</taxon>
    </lineage>
</organism>
<dbReference type="Pfam" id="PF00743">
    <property type="entry name" value="FMO-like"/>
    <property type="match status" value="1"/>
</dbReference>
<accession>A0A6J1BS46</accession>
<dbReference type="InterPro" id="IPR036188">
    <property type="entry name" value="FAD/NAD-bd_sf"/>
</dbReference>
<dbReference type="InterPro" id="IPR050346">
    <property type="entry name" value="FMO-like"/>
</dbReference>
<keyword evidence="3 7" id="KW-0285">Flavoprotein</keyword>
<dbReference type="OrthoDB" id="66881at2759"/>
<dbReference type="RefSeq" id="XP_022132104.1">
    <property type="nucleotide sequence ID" value="XM_022276412.1"/>
</dbReference>
<keyword evidence="6 7" id="KW-0560">Oxidoreductase</keyword>
<dbReference type="FunFam" id="3.50.50.60:FF:000167">
    <property type="entry name" value="Flavin-containing monooxygenase"/>
    <property type="match status" value="1"/>
</dbReference>
<dbReference type="InterPro" id="IPR000960">
    <property type="entry name" value="Flavin_mOase"/>
</dbReference>
<evidence type="ECO:0000256" key="6">
    <source>
        <dbReference type="ARBA" id="ARBA00023002"/>
    </source>
</evidence>
<gene>
    <name evidence="9" type="primary">LOC111005056</name>
</gene>
<keyword evidence="4 7" id="KW-0274">FAD</keyword>
<evidence type="ECO:0000256" key="2">
    <source>
        <dbReference type="ARBA" id="ARBA00009183"/>
    </source>
</evidence>
<dbReference type="GO" id="GO:0004499">
    <property type="term" value="F:N,N-dimethylaniline monooxygenase activity"/>
    <property type="evidence" value="ECO:0007669"/>
    <property type="project" value="InterPro"/>
</dbReference>